<protein>
    <recommendedName>
        <fullName evidence="2">INO80 complex subunit B-like conserved region domain-containing protein</fullName>
    </recommendedName>
</protein>
<feature type="region of interest" description="Disordered" evidence="1">
    <location>
        <begin position="132"/>
        <end position="166"/>
    </location>
</feature>
<dbReference type="Pfam" id="PF04438">
    <property type="entry name" value="zf-HIT"/>
    <property type="match status" value="1"/>
</dbReference>
<dbReference type="InterPro" id="IPR007529">
    <property type="entry name" value="Znf_HIT"/>
</dbReference>
<dbReference type="PANTHER" id="PTHR21561:SF12">
    <property type="entry name" value="INO80 COMPLEX SUBUNIT B"/>
    <property type="match status" value="1"/>
</dbReference>
<feature type="region of interest" description="Disordered" evidence="1">
    <location>
        <begin position="37"/>
        <end position="98"/>
    </location>
</feature>
<dbReference type="SMART" id="SM01406">
    <property type="entry name" value="PAPA-1"/>
    <property type="match status" value="1"/>
</dbReference>
<evidence type="ECO:0000313" key="3">
    <source>
        <dbReference type="EMBL" id="CRZ10019.1"/>
    </source>
</evidence>
<reference evidence="3" key="1">
    <citation type="submission" date="2015-04" db="EMBL/GenBank/DDBJ databases">
        <title>The genome sequence of the plant pathogenic Rhizarian Plasmodiophora brassicae reveals insights in its biotrophic life cycle and the origin of chitin synthesis.</title>
        <authorList>
            <person name="Schwelm A."/>
            <person name="Fogelqvist J."/>
            <person name="Knaust A."/>
            <person name="Julke S."/>
            <person name="Lilja T."/>
            <person name="Dhandapani V."/>
            <person name="Bonilla-Rosso G."/>
            <person name="Karlsson M."/>
            <person name="Shevchenko A."/>
            <person name="Choi S.R."/>
            <person name="Kim H.G."/>
            <person name="Park J.Y."/>
            <person name="Lim Y.P."/>
            <person name="Ludwig-Muller J."/>
            <person name="Dixelius C."/>
        </authorList>
    </citation>
    <scope>NUCLEOTIDE SEQUENCE</scope>
    <source>
        <tissue evidence="3">Potato root galls</tissue>
    </source>
</reference>
<dbReference type="InterPro" id="IPR029523">
    <property type="entry name" value="INO80B/Ies2"/>
</dbReference>
<dbReference type="PANTHER" id="PTHR21561">
    <property type="entry name" value="INO80 COMPLEX SUBUNIT B"/>
    <property type="match status" value="1"/>
</dbReference>
<proteinExistence type="predicted"/>
<organism evidence="3">
    <name type="scientific">Spongospora subterranea</name>
    <dbReference type="NCBI Taxonomy" id="70186"/>
    <lineage>
        <taxon>Eukaryota</taxon>
        <taxon>Sar</taxon>
        <taxon>Rhizaria</taxon>
        <taxon>Endomyxa</taxon>
        <taxon>Phytomyxea</taxon>
        <taxon>Plasmodiophorida</taxon>
        <taxon>Plasmodiophoridae</taxon>
        <taxon>Spongospora</taxon>
    </lineage>
</organism>
<name>A0A0H5RMR6_9EUKA</name>
<dbReference type="GO" id="GO:0031011">
    <property type="term" value="C:Ino80 complex"/>
    <property type="evidence" value="ECO:0007669"/>
    <property type="project" value="InterPro"/>
</dbReference>
<feature type="compositionally biased region" description="Low complexity" evidence="1">
    <location>
        <begin position="49"/>
        <end position="61"/>
    </location>
</feature>
<feature type="domain" description="INO80 complex subunit B-like conserved region" evidence="2">
    <location>
        <begin position="100"/>
        <end position="196"/>
    </location>
</feature>
<evidence type="ECO:0000256" key="1">
    <source>
        <dbReference type="SAM" id="MobiDB-lite"/>
    </source>
</evidence>
<dbReference type="CDD" id="cd23021">
    <property type="entry name" value="zf-HIT_IN80B"/>
    <property type="match status" value="1"/>
</dbReference>
<dbReference type="EMBL" id="HACM01009577">
    <property type="protein sequence ID" value="CRZ10019.1"/>
    <property type="molecule type" value="Transcribed_RNA"/>
</dbReference>
<dbReference type="GO" id="GO:0006338">
    <property type="term" value="P:chromatin remodeling"/>
    <property type="evidence" value="ECO:0007669"/>
    <property type="project" value="InterPro"/>
</dbReference>
<dbReference type="Pfam" id="PF04795">
    <property type="entry name" value="PAPA-1"/>
    <property type="match status" value="1"/>
</dbReference>
<feature type="compositionally biased region" description="Basic and acidic residues" evidence="1">
    <location>
        <begin position="140"/>
        <end position="166"/>
    </location>
</feature>
<dbReference type="AlphaFoldDB" id="A0A0H5RMR6"/>
<sequence>MSSGIRVRLRRNSSSEFTVVTNSYEIVAVHRGPPMKISLRKVDDETDPGSASESGESSNEEMGIHEDRLTNRQRSMRFADEAEDEEENEDDVDAPVFTEEAALRKSELQRRRKLAMDRVEEEAKQETIERLLKKTSVRKQRSDRNKRNRDGGFVKKSAEERRQEESQIPHPGIYRFRMFSVDNHHSQSLLTIPLGYKFPAEEAAPPRQRPKCSVETCSQPRRYTCSSNMLPVCSLSCYQRIRANPC</sequence>
<accession>A0A0H5RMR6</accession>
<evidence type="ECO:0000259" key="2">
    <source>
        <dbReference type="SMART" id="SM01406"/>
    </source>
</evidence>
<feature type="compositionally biased region" description="Acidic residues" evidence="1">
    <location>
        <begin position="81"/>
        <end position="93"/>
    </location>
</feature>
<dbReference type="InterPro" id="IPR006880">
    <property type="entry name" value="INO80B_C"/>
</dbReference>